<evidence type="ECO:0000259" key="9">
    <source>
        <dbReference type="Pfam" id="PF23138"/>
    </source>
</evidence>
<evidence type="ECO:0000256" key="6">
    <source>
        <dbReference type="PROSITE-ProRule" id="PRU00221"/>
    </source>
</evidence>
<keyword evidence="7" id="KW-0175">Coiled coil</keyword>
<evidence type="ECO:0000313" key="10">
    <source>
        <dbReference type="EMBL" id="CAI7993372.1"/>
    </source>
</evidence>
<gene>
    <name evidence="10" type="ORF">GBAR_LOCUS1247</name>
</gene>
<dbReference type="PROSITE" id="PS50294">
    <property type="entry name" value="WD_REPEATS_REGION"/>
    <property type="match status" value="1"/>
</dbReference>
<dbReference type="Gene3D" id="2.130.10.10">
    <property type="entry name" value="YVTN repeat-like/Quinoprotein amine dehydrogenase"/>
    <property type="match status" value="3"/>
</dbReference>
<dbReference type="InterPro" id="IPR056327">
    <property type="entry name" value="ARMC9_CTLH-like_dom"/>
</dbReference>
<feature type="domain" description="ARMC9 CTLH-like" evidence="9">
    <location>
        <begin position="63"/>
        <end position="170"/>
    </location>
</feature>
<dbReference type="InterPro" id="IPR036322">
    <property type="entry name" value="WD40_repeat_dom_sf"/>
</dbReference>
<organism evidence="10 11">
    <name type="scientific">Geodia barretti</name>
    <name type="common">Barrett's horny sponge</name>
    <dbReference type="NCBI Taxonomy" id="519541"/>
    <lineage>
        <taxon>Eukaryota</taxon>
        <taxon>Metazoa</taxon>
        <taxon>Porifera</taxon>
        <taxon>Demospongiae</taxon>
        <taxon>Heteroscleromorpha</taxon>
        <taxon>Tetractinellida</taxon>
        <taxon>Astrophorina</taxon>
        <taxon>Geodiidae</taxon>
        <taxon>Geodia</taxon>
    </lineage>
</organism>
<evidence type="ECO:0000256" key="1">
    <source>
        <dbReference type="ARBA" id="ARBA00004220"/>
    </source>
</evidence>
<feature type="repeat" description="WD" evidence="6">
    <location>
        <begin position="369"/>
        <end position="410"/>
    </location>
</feature>
<dbReference type="PROSITE" id="PS50082">
    <property type="entry name" value="WD_REPEATS_2"/>
    <property type="match status" value="2"/>
</dbReference>
<dbReference type="Pfam" id="PF23138">
    <property type="entry name" value="CTLH_Armc9"/>
    <property type="match status" value="1"/>
</dbReference>
<comment type="caution">
    <text evidence="10">The sequence shown here is derived from an EMBL/GenBank/DDBJ whole genome shotgun (WGS) entry which is preliminary data.</text>
</comment>
<dbReference type="InterPro" id="IPR039724">
    <property type="entry name" value="WDR91"/>
</dbReference>
<feature type="coiled-coil region" evidence="7">
    <location>
        <begin position="187"/>
        <end position="228"/>
    </location>
</feature>
<evidence type="ECO:0000256" key="4">
    <source>
        <dbReference type="ARBA" id="ARBA00021116"/>
    </source>
</evidence>
<evidence type="ECO:0000313" key="11">
    <source>
        <dbReference type="Proteomes" id="UP001174909"/>
    </source>
</evidence>
<dbReference type="AlphaFoldDB" id="A0AA35VUT8"/>
<dbReference type="SUPFAM" id="SSF50978">
    <property type="entry name" value="WD40 repeat-like"/>
    <property type="match status" value="1"/>
</dbReference>
<dbReference type="GO" id="GO:0051898">
    <property type="term" value="P:negative regulation of phosphatidylinositol 3-kinase/protein kinase B signal transduction"/>
    <property type="evidence" value="ECO:0007669"/>
    <property type="project" value="InterPro"/>
</dbReference>
<evidence type="ECO:0000256" key="2">
    <source>
        <dbReference type="ARBA" id="ARBA00004414"/>
    </source>
</evidence>
<dbReference type="GO" id="GO:0031901">
    <property type="term" value="C:early endosome membrane"/>
    <property type="evidence" value="ECO:0007669"/>
    <property type="project" value="UniProtKB-SubCell"/>
</dbReference>
<dbReference type="Pfam" id="PF00400">
    <property type="entry name" value="WD40"/>
    <property type="match status" value="3"/>
</dbReference>
<feature type="repeat" description="WD" evidence="6">
    <location>
        <begin position="556"/>
        <end position="582"/>
    </location>
</feature>
<accession>A0AA35VUT8</accession>
<protein>
    <recommendedName>
        <fullName evidence="4">WD repeat-containing protein 91</fullName>
    </recommendedName>
</protein>
<reference evidence="10" key="1">
    <citation type="submission" date="2023-03" db="EMBL/GenBank/DDBJ databases">
        <authorList>
            <person name="Steffen K."/>
            <person name="Cardenas P."/>
        </authorList>
    </citation>
    <scope>NUCLEOTIDE SEQUENCE</scope>
</reference>
<evidence type="ECO:0000256" key="8">
    <source>
        <dbReference type="SAM" id="MobiDB-lite"/>
    </source>
</evidence>
<evidence type="ECO:0000256" key="7">
    <source>
        <dbReference type="SAM" id="Coils"/>
    </source>
</evidence>
<dbReference type="InterPro" id="IPR001680">
    <property type="entry name" value="WD40_rpt"/>
</dbReference>
<sequence>MAFAVGALDDAIREYLLFRGFTQTLKLFETERRDDKDKGFSFRVNRIVEYIMQCVFKSDFPSLQSFWSHLYGRFFSQMNSESLTMAYRLETNVLRLFLVQASKTGRHEEVRAFFEKMSDSLHDRKEWKDWFALPFTKNPDQHPTFRLYYSKEWLDTFQITLHNFFSTLFTSIPLPALLSFEAEHQKMQALSTENHHLHNQLAETRRAFTELELTNQKLEARLAQQAAAQASNVSSKRRHSAGKADKLQGKVPAGVASRKKPSTPAYAAAAPGGKRPVQTAKETAPERTSVTPTAESQPLSRSSTKDSFEVSFTPAPVGPPANRSEVQGGKAETLKQANTELRAQDGGSVVPHADADGNCPFLPVRQVSYLDHSAPITHCKFSPNATQVASVDTDGRMMVWDPNKCSTTATTELTSSLLSLDWVPQSENLVLLGTGGGSVKLFETSSSQYLWEVTSDISYPRILSVACGPSIFAVSASDTVIPHSTSSHRTLTLTSPSLPSHRAAAEMTAMEVKGSSGGPGTVRRGDLPIPGGVYVWDLKSQKMKCSLPLSPLPVAVNCMSFNHNSNLLLTGAVDGMIRLFDVFQQECLCAWRAHSGEVFNVQFSSDETSVYSMGSDSAFCQWSIIQSGAKVTQFWVDESACNPARGWSPQPGGHCFPTTPRGNLFAFESEDRYVLTCSHQKAIIYAVGQESNLRSVVTISGHSGPVTCVDWLHGRSYSTCLTGSTDCAINVINLLKN</sequence>
<dbReference type="PANTHER" id="PTHR13083:SF3">
    <property type="entry name" value="WD REPEAT-CONTAINING PROTEIN 91"/>
    <property type="match status" value="1"/>
</dbReference>
<evidence type="ECO:0000256" key="3">
    <source>
        <dbReference type="ARBA" id="ARBA00006128"/>
    </source>
</evidence>
<keyword evidence="11" id="KW-1185">Reference proteome</keyword>
<dbReference type="GO" id="GO:0141039">
    <property type="term" value="F:phosphatidylinositol 3-kinase inhibitor activity"/>
    <property type="evidence" value="ECO:0007669"/>
    <property type="project" value="InterPro"/>
</dbReference>
<keyword evidence="5" id="KW-0967">Endosome</keyword>
<keyword evidence="6" id="KW-0853">WD repeat</keyword>
<evidence type="ECO:0000256" key="5">
    <source>
        <dbReference type="ARBA" id="ARBA00022753"/>
    </source>
</evidence>
<comment type="subcellular location">
    <subcellularLocation>
        <location evidence="1">Early endosome membrane</location>
        <topology evidence="1">Peripheral membrane protein</topology>
    </subcellularLocation>
    <subcellularLocation>
        <location evidence="2">Late endosome membrane</location>
    </subcellularLocation>
</comment>
<proteinExistence type="inferred from homology"/>
<dbReference type="InterPro" id="IPR015943">
    <property type="entry name" value="WD40/YVTN_repeat-like_dom_sf"/>
</dbReference>
<dbReference type="EMBL" id="CASHTH010000187">
    <property type="protein sequence ID" value="CAI7993372.1"/>
    <property type="molecule type" value="Genomic_DNA"/>
</dbReference>
<name>A0AA35VUT8_GEOBA</name>
<dbReference type="GO" id="GO:0045022">
    <property type="term" value="P:early endosome to late endosome transport"/>
    <property type="evidence" value="ECO:0007669"/>
    <property type="project" value="InterPro"/>
</dbReference>
<feature type="compositionally biased region" description="Polar residues" evidence="8">
    <location>
        <begin position="286"/>
        <end position="302"/>
    </location>
</feature>
<dbReference type="Proteomes" id="UP001174909">
    <property type="component" value="Unassembled WGS sequence"/>
</dbReference>
<dbReference type="SMART" id="SM00320">
    <property type="entry name" value="WD40"/>
    <property type="match status" value="5"/>
</dbReference>
<feature type="region of interest" description="Disordered" evidence="8">
    <location>
        <begin position="229"/>
        <end position="332"/>
    </location>
</feature>
<dbReference type="GO" id="GO:0031902">
    <property type="term" value="C:late endosome membrane"/>
    <property type="evidence" value="ECO:0007669"/>
    <property type="project" value="UniProtKB-SubCell"/>
</dbReference>
<dbReference type="PANTHER" id="PTHR13083">
    <property type="entry name" value="WD REPEAT-CONTAINING PROTEIN 91"/>
    <property type="match status" value="1"/>
</dbReference>
<comment type="similarity">
    <text evidence="3">Belongs to the WD repeat WDR91 family.</text>
</comment>